<feature type="region of interest" description="Disordered" evidence="2">
    <location>
        <begin position="261"/>
        <end position="303"/>
    </location>
</feature>
<reference evidence="4 5" key="1">
    <citation type="submission" date="2016-03" db="EMBL/GenBank/DDBJ databases">
        <title>Trachymyrmex septentrionalis WGS genome.</title>
        <authorList>
            <person name="Nygaard S."/>
            <person name="Hu H."/>
            <person name="Boomsma J."/>
            <person name="Zhang G."/>
        </authorList>
    </citation>
    <scope>NUCLEOTIDE SEQUENCE [LARGE SCALE GENOMIC DNA]</scope>
    <source>
        <strain evidence="4">Tsep2-gDNA-1</strain>
        <tissue evidence="4">Whole body</tissue>
    </source>
</reference>
<dbReference type="InterPro" id="IPR000980">
    <property type="entry name" value="SH2"/>
</dbReference>
<evidence type="ECO:0000256" key="2">
    <source>
        <dbReference type="SAM" id="MobiDB-lite"/>
    </source>
</evidence>
<dbReference type="InterPro" id="IPR036860">
    <property type="entry name" value="SH2_dom_sf"/>
</dbReference>
<evidence type="ECO:0000313" key="5">
    <source>
        <dbReference type="Proteomes" id="UP000078541"/>
    </source>
</evidence>
<dbReference type="SMART" id="SM00252">
    <property type="entry name" value="SH2"/>
    <property type="match status" value="1"/>
</dbReference>
<evidence type="ECO:0000313" key="4">
    <source>
        <dbReference type="EMBL" id="KYN44685.1"/>
    </source>
</evidence>
<dbReference type="InterPro" id="IPR015042">
    <property type="entry name" value="BPS-dom"/>
</dbReference>
<dbReference type="PANTHER" id="PTHR11243:SF38">
    <property type="entry name" value="GROWTH FACTOR RECEPTOR-BOUND PROTEIN 14-LIKE ISOFORM X1"/>
    <property type="match status" value="1"/>
</dbReference>
<keyword evidence="1" id="KW-0727">SH2 domain</keyword>
<sequence length="303" mass="34236">VITYFPSIRKLCRRSQEAFALLREAHLVLSNLLNEPFPVSKPRSIAASASAHFRHNFSFFPEKRDASHPRRCIVAHPSGEEVIWCCCAFRLRTESIRSRVAMDFTGSVGRIVEDPKEAKDIAENEGMVWRRRWRPFSRTPPGCAMMRLHGLDAGIHVLQPWFHGGLKRDVAAAIIRDHGSVDGVFLVRESKSNPGAFVLTYKYNDKVFHAQIQPIFDERRNCWLYTLDKGTTKFYDLLQLVEFYQLNAGSLPTRLTHYVQNGVKPPLHKPEDGGASPSPPESSNQRINSIDKAAEPSGNPSSI</sequence>
<dbReference type="AlphaFoldDB" id="A0A195FVM3"/>
<dbReference type="EMBL" id="KQ981208">
    <property type="protein sequence ID" value="KYN44685.1"/>
    <property type="molecule type" value="Genomic_DNA"/>
</dbReference>
<accession>A0A195FVM3</accession>
<proteinExistence type="predicted"/>
<dbReference type="PRINTS" id="PR00401">
    <property type="entry name" value="SH2DOMAIN"/>
</dbReference>
<organism evidence="4 5">
    <name type="scientific">Trachymyrmex septentrionalis</name>
    <dbReference type="NCBI Taxonomy" id="34720"/>
    <lineage>
        <taxon>Eukaryota</taxon>
        <taxon>Metazoa</taxon>
        <taxon>Ecdysozoa</taxon>
        <taxon>Arthropoda</taxon>
        <taxon>Hexapoda</taxon>
        <taxon>Insecta</taxon>
        <taxon>Pterygota</taxon>
        <taxon>Neoptera</taxon>
        <taxon>Endopterygota</taxon>
        <taxon>Hymenoptera</taxon>
        <taxon>Apocrita</taxon>
        <taxon>Aculeata</taxon>
        <taxon>Formicoidea</taxon>
        <taxon>Formicidae</taxon>
        <taxon>Myrmicinae</taxon>
        <taxon>Trachymyrmex</taxon>
    </lineage>
</organism>
<feature type="non-terminal residue" evidence="4">
    <location>
        <position position="1"/>
    </location>
</feature>
<dbReference type="SUPFAM" id="SSF55550">
    <property type="entry name" value="SH2 domain"/>
    <property type="match status" value="1"/>
</dbReference>
<feature type="domain" description="SH2" evidence="3">
    <location>
        <begin position="161"/>
        <end position="259"/>
    </location>
</feature>
<name>A0A195FVM3_9HYME</name>
<evidence type="ECO:0000256" key="1">
    <source>
        <dbReference type="PROSITE-ProRule" id="PRU00191"/>
    </source>
</evidence>
<dbReference type="STRING" id="34720.A0A195FVM3"/>
<dbReference type="Gene3D" id="3.30.505.10">
    <property type="entry name" value="SH2 domain"/>
    <property type="match status" value="1"/>
</dbReference>
<dbReference type="PANTHER" id="PTHR11243">
    <property type="entry name" value="GROWTH FACTOR RECEPTOR-BOUND PROTEIN"/>
    <property type="match status" value="1"/>
</dbReference>
<dbReference type="PROSITE" id="PS50001">
    <property type="entry name" value="SH2"/>
    <property type="match status" value="1"/>
</dbReference>
<dbReference type="Pfam" id="PF08947">
    <property type="entry name" value="BPS"/>
    <property type="match status" value="1"/>
</dbReference>
<gene>
    <name evidence="4" type="ORF">ALC56_00680</name>
</gene>
<dbReference type="Pfam" id="PF00017">
    <property type="entry name" value="SH2"/>
    <property type="match status" value="1"/>
</dbReference>
<keyword evidence="4" id="KW-0675">Receptor</keyword>
<protein>
    <submittedName>
        <fullName evidence="4">Growth factor receptor-bound protein 14</fullName>
    </submittedName>
</protein>
<evidence type="ECO:0000259" key="3">
    <source>
        <dbReference type="PROSITE" id="PS50001"/>
    </source>
</evidence>
<dbReference type="CDD" id="cd09944">
    <property type="entry name" value="SH2_Grb7_family"/>
    <property type="match status" value="1"/>
</dbReference>
<keyword evidence="5" id="KW-1185">Reference proteome</keyword>
<dbReference type="InterPro" id="IPR039664">
    <property type="entry name" value="GRB/APBB1IP"/>
</dbReference>
<dbReference type="Proteomes" id="UP000078541">
    <property type="component" value="Unassembled WGS sequence"/>
</dbReference>